<evidence type="ECO:0000313" key="1">
    <source>
        <dbReference type="EMBL" id="MBV7270148.1"/>
    </source>
</evidence>
<comment type="caution">
    <text evidence="1">The sequence shown here is derived from an EMBL/GenBank/DDBJ whole genome shotgun (WGS) entry which is preliminary data.</text>
</comment>
<keyword evidence="2" id="KW-1185">Reference proteome</keyword>
<dbReference type="EMBL" id="JAGSPD010000011">
    <property type="protein sequence ID" value="MBV7270148.1"/>
    <property type="molecule type" value="Genomic_DNA"/>
</dbReference>
<gene>
    <name evidence="1" type="ORF">KCG49_13205</name>
</gene>
<proteinExistence type="predicted"/>
<accession>A0A9X1FBM9</accession>
<evidence type="ECO:0000313" key="2">
    <source>
        <dbReference type="Proteomes" id="UP001138894"/>
    </source>
</evidence>
<protein>
    <submittedName>
        <fullName evidence="1">Uncharacterized protein</fullName>
    </submittedName>
</protein>
<dbReference type="Proteomes" id="UP001138894">
    <property type="component" value="Unassembled WGS sequence"/>
</dbReference>
<dbReference type="RefSeq" id="WP_218547144.1">
    <property type="nucleotide sequence ID" value="NZ_JAGSPD010000011.1"/>
</dbReference>
<dbReference type="AlphaFoldDB" id="A0A9X1FBM9"/>
<name>A0A9X1FBM9_9FLAO</name>
<organism evidence="1 2">
    <name type="scientific">Winogradskyella luteola</name>
    <dbReference type="NCBI Taxonomy" id="2828330"/>
    <lineage>
        <taxon>Bacteria</taxon>
        <taxon>Pseudomonadati</taxon>
        <taxon>Bacteroidota</taxon>
        <taxon>Flavobacteriia</taxon>
        <taxon>Flavobacteriales</taxon>
        <taxon>Flavobacteriaceae</taxon>
        <taxon>Winogradskyella</taxon>
    </lineage>
</organism>
<reference evidence="1" key="1">
    <citation type="submission" date="2021-04" db="EMBL/GenBank/DDBJ databases">
        <authorList>
            <person name="Pira H."/>
            <person name="Risdian C."/>
            <person name="Wink J."/>
        </authorList>
    </citation>
    <scope>NUCLEOTIDE SEQUENCE</scope>
    <source>
        <strain evidence="1">WHY3</strain>
    </source>
</reference>
<sequence length="96" mass="11137">MEEINRNELGLEIVGLPNNLCVLMNVYDRNQPNEHKVFQVALIEDVLNAEPDIMVGLVNYVDGQVRPFLSNFWDENGIYHKNPTPYYPYLGVKKKE</sequence>